<proteinExistence type="predicted"/>
<sequence length="45" mass="4925">MEMLFIFNKSNGVQIAWHSQAPQSKFGRGGLASGFARLIRTRSAG</sequence>
<protein>
    <submittedName>
        <fullName evidence="1">Uncharacterized protein</fullName>
    </submittedName>
</protein>
<evidence type="ECO:0000313" key="2">
    <source>
        <dbReference type="Proteomes" id="UP001430804"/>
    </source>
</evidence>
<reference evidence="1" key="1">
    <citation type="submission" date="2021-07" db="EMBL/GenBank/DDBJ databases">
        <title>Pseudohoeflea marina sp. nov. a polyhydroxyalcanoate-producing bacterium.</title>
        <authorList>
            <person name="Zheng W."/>
            <person name="Yu S."/>
            <person name="Huang Y."/>
        </authorList>
    </citation>
    <scope>NUCLEOTIDE SEQUENCE</scope>
    <source>
        <strain evidence="1">DP4N28-3</strain>
    </source>
</reference>
<evidence type="ECO:0000313" key="1">
    <source>
        <dbReference type="EMBL" id="MBW3095761.1"/>
    </source>
</evidence>
<dbReference type="RefSeq" id="WP_219157294.1">
    <property type="nucleotide sequence ID" value="NZ_JAHWQX010000001.1"/>
</dbReference>
<accession>A0ABS6WIJ2</accession>
<organism evidence="1 2">
    <name type="scientific">Pseudohoeflea coraliihabitans</name>
    <dbReference type="NCBI Taxonomy" id="2860393"/>
    <lineage>
        <taxon>Bacteria</taxon>
        <taxon>Pseudomonadati</taxon>
        <taxon>Pseudomonadota</taxon>
        <taxon>Alphaproteobacteria</taxon>
        <taxon>Hyphomicrobiales</taxon>
        <taxon>Rhizobiaceae</taxon>
        <taxon>Pseudohoeflea</taxon>
    </lineage>
</organism>
<dbReference type="Proteomes" id="UP001430804">
    <property type="component" value="Unassembled WGS sequence"/>
</dbReference>
<keyword evidence="2" id="KW-1185">Reference proteome</keyword>
<dbReference type="EMBL" id="JAHWQX010000001">
    <property type="protein sequence ID" value="MBW3095761.1"/>
    <property type="molecule type" value="Genomic_DNA"/>
</dbReference>
<gene>
    <name evidence="1" type="ORF">KY465_00550</name>
</gene>
<name>A0ABS6WIJ2_9HYPH</name>
<comment type="caution">
    <text evidence="1">The sequence shown here is derived from an EMBL/GenBank/DDBJ whole genome shotgun (WGS) entry which is preliminary data.</text>
</comment>